<proteinExistence type="predicted"/>
<dbReference type="Proteomes" id="UP000076512">
    <property type="component" value="Unassembled WGS sequence"/>
</dbReference>
<feature type="region of interest" description="Disordered" evidence="1">
    <location>
        <begin position="1"/>
        <end position="94"/>
    </location>
</feature>
<dbReference type="EMBL" id="LWGR01000004">
    <property type="protein sequence ID" value="KZM74603.1"/>
    <property type="molecule type" value="Genomic_DNA"/>
</dbReference>
<reference evidence="2 3" key="1">
    <citation type="submission" date="2016-04" db="EMBL/GenBank/DDBJ databases">
        <authorList>
            <person name="Evans L.H."/>
            <person name="Alamgir A."/>
            <person name="Owens N."/>
            <person name="Weber N.D."/>
            <person name="Virtaneva K."/>
            <person name="Barbian K."/>
            <person name="Babar A."/>
            <person name="Rosenke K."/>
        </authorList>
    </citation>
    <scope>NUCLEOTIDE SEQUENCE [LARGE SCALE GENOMIC DNA]</scope>
    <source>
        <strain evidence="2 3">IFM 0406</strain>
    </source>
</reference>
<keyword evidence="3" id="KW-1185">Reference proteome</keyword>
<gene>
    <name evidence="2" type="ORF">AWN90_21205</name>
</gene>
<evidence type="ECO:0000256" key="1">
    <source>
        <dbReference type="SAM" id="MobiDB-lite"/>
    </source>
</evidence>
<accession>A0A164NQB2</accession>
<feature type="compositionally biased region" description="Basic and acidic residues" evidence="1">
    <location>
        <begin position="8"/>
        <end position="19"/>
    </location>
</feature>
<evidence type="ECO:0000313" key="2">
    <source>
        <dbReference type="EMBL" id="KZM74603.1"/>
    </source>
</evidence>
<protein>
    <submittedName>
        <fullName evidence="2">Uncharacterized protein</fullName>
    </submittedName>
</protein>
<sequence length="94" mass="9846">MSPGALGKRKDEDTDRTKPVPDYLKQVQPELADLPPAATGAIGGDYATWQAPNTTSPQQRTSPATPGSSPGTGLPVRYDDPTPDPAHPPQDAGR</sequence>
<comment type="caution">
    <text evidence="2">The sequence shown here is derived from an EMBL/GenBank/DDBJ whole genome shotgun (WGS) entry which is preliminary data.</text>
</comment>
<evidence type="ECO:0000313" key="3">
    <source>
        <dbReference type="Proteomes" id="UP000076512"/>
    </source>
</evidence>
<organism evidence="2 3">
    <name type="scientific">Nocardia terpenica</name>
    <dbReference type="NCBI Taxonomy" id="455432"/>
    <lineage>
        <taxon>Bacteria</taxon>
        <taxon>Bacillati</taxon>
        <taxon>Actinomycetota</taxon>
        <taxon>Actinomycetes</taxon>
        <taxon>Mycobacteriales</taxon>
        <taxon>Nocardiaceae</taxon>
        <taxon>Nocardia</taxon>
    </lineage>
</organism>
<feature type="compositionally biased region" description="Polar residues" evidence="1">
    <location>
        <begin position="50"/>
        <end position="71"/>
    </location>
</feature>
<dbReference type="AlphaFoldDB" id="A0A164NQB2"/>
<name>A0A164NQB2_9NOCA</name>